<dbReference type="PANTHER" id="PTHR45630">
    <property type="entry name" value="CATION-TRANSPORTING ATPASE-RELATED"/>
    <property type="match status" value="1"/>
</dbReference>
<evidence type="ECO:0000256" key="4">
    <source>
        <dbReference type="ARBA" id="ARBA00022723"/>
    </source>
</evidence>
<dbReference type="GO" id="GO:0015203">
    <property type="term" value="F:polyamine transmembrane transporter activity"/>
    <property type="evidence" value="ECO:0007669"/>
    <property type="project" value="TreeGrafter"/>
</dbReference>
<feature type="transmembrane region" description="Helical" evidence="11">
    <location>
        <begin position="902"/>
        <end position="924"/>
    </location>
</feature>
<dbReference type="PRINTS" id="PR00121">
    <property type="entry name" value="NAKATPASE"/>
</dbReference>
<evidence type="ECO:0000256" key="8">
    <source>
        <dbReference type="ARBA" id="ARBA00022967"/>
    </source>
</evidence>
<keyword evidence="5 11" id="KW-0547">Nucleotide-binding</keyword>
<dbReference type="EC" id="7.2.2.-" evidence="11"/>
<dbReference type="AlphaFoldDB" id="A0AAV7L971"/>
<gene>
    <name evidence="14" type="ORF">NDU88_000093</name>
</gene>
<evidence type="ECO:0000256" key="11">
    <source>
        <dbReference type="RuleBase" id="RU362082"/>
    </source>
</evidence>
<keyword evidence="6 11" id="KW-0067">ATP-binding</keyword>
<dbReference type="CDD" id="cd07542">
    <property type="entry name" value="P-type_ATPase_cation"/>
    <property type="match status" value="1"/>
</dbReference>
<dbReference type="InterPro" id="IPR018303">
    <property type="entry name" value="ATPase_P-typ_P_site"/>
</dbReference>
<dbReference type="NCBIfam" id="TIGR01494">
    <property type="entry name" value="ATPase_P-type"/>
    <property type="match status" value="2"/>
</dbReference>
<keyword evidence="9 11" id="KW-1133">Transmembrane helix</keyword>
<evidence type="ECO:0000313" key="15">
    <source>
        <dbReference type="Proteomes" id="UP001066276"/>
    </source>
</evidence>
<evidence type="ECO:0000256" key="7">
    <source>
        <dbReference type="ARBA" id="ARBA00022842"/>
    </source>
</evidence>
<dbReference type="InterPro" id="IPR059000">
    <property type="entry name" value="ATPase_P-type_domA"/>
</dbReference>
<dbReference type="Gene3D" id="2.70.150.10">
    <property type="entry name" value="Calcium-transporting ATPase, cytoplasmic transduction domain A"/>
    <property type="match status" value="1"/>
</dbReference>
<dbReference type="GO" id="GO:0031902">
    <property type="term" value="C:late endosome membrane"/>
    <property type="evidence" value="ECO:0007669"/>
    <property type="project" value="TreeGrafter"/>
</dbReference>
<protein>
    <recommendedName>
        <fullName evidence="11">Cation-transporting ATPase</fullName>
        <ecNumber evidence="11">7.2.2.-</ecNumber>
    </recommendedName>
</protein>
<dbReference type="InterPro" id="IPR036412">
    <property type="entry name" value="HAD-like_sf"/>
</dbReference>
<feature type="transmembrane region" description="Helical" evidence="11">
    <location>
        <begin position="930"/>
        <end position="949"/>
    </location>
</feature>
<feature type="transmembrane region" description="Helical" evidence="11">
    <location>
        <begin position="399"/>
        <end position="419"/>
    </location>
</feature>
<dbReference type="GO" id="GO:0005524">
    <property type="term" value="F:ATP binding"/>
    <property type="evidence" value="ECO:0007669"/>
    <property type="project" value="UniProtKB-UniRule"/>
</dbReference>
<dbReference type="PRINTS" id="PR00119">
    <property type="entry name" value="CATATPASE"/>
</dbReference>
<comment type="subcellular location">
    <subcellularLocation>
        <location evidence="1 11">Membrane</location>
        <topology evidence="1 11">Multi-pass membrane protein</topology>
    </subcellularLocation>
</comment>
<feature type="transmembrane region" description="Helical" evidence="11">
    <location>
        <begin position="1117"/>
        <end position="1138"/>
    </location>
</feature>
<evidence type="ECO:0000259" key="13">
    <source>
        <dbReference type="Pfam" id="PF12409"/>
    </source>
</evidence>
<dbReference type="Pfam" id="PF00122">
    <property type="entry name" value="E1-E2_ATPase"/>
    <property type="match status" value="1"/>
</dbReference>
<dbReference type="SUPFAM" id="SSF56784">
    <property type="entry name" value="HAD-like"/>
    <property type="match status" value="1"/>
</dbReference>
<dbReference type="InterPro" id="IPR023299">
    <property type="entry name" value="ATPase_P-typ_cyto_dom_N"/>
</dbReference>
<comment type="catalytic activity">
    <reaction evidence="11">
        <text>ATP + H2O = ADP + phosphate + H(+)</text>
        <dbReference type="Rhea" id="RHEA:13065"/>
        <dbReference type="ChEBI" id="CHEBI:15377"/>
        <dbReference type="ChEBI" id="CHEBI:15378"/>
        <dbReference type="ChEBI" id="CHEBI:30616"/>
        <dbReference type="ChEBI" id="CHEBI:43474"/>
        <dbReference type="ChEBI" id="CHEBI:456216"/>
    </reaction>
</comment>
<dbReference type="GO" id="GO:0046872">
    <property type="term" value="F:metal ion binding"/>
    <property type="evidence" value="ECO:0007669"/>
    <property type="project" value="UniProtKB-UniRule"/>
</dbReference>
<feature type="transmembrane region" description="Helical" evidence="11">
    <location>
        <begin position="431"/>
        <end position="458"/>
    </location>
</feature>
<dbReference type="SFLD" id="SFLDF00027">
    <property type="entry name" value="p-type_atpase"/>
    <property type="match status" value="1"/>
</dbReference>
<keyword evidence="15" id="KW-1185">Reference proteome</keyword>
<dbReference type="InterPro" id="IPR044492">
    <property type="entry name" value="P_typ_ATPase_HD_dom"/>
</dbReference>
<evidence type="ECO:0000256" key="10">
    <source>
        <dbReference type="ARBA" id="ARBA00023136"/>
    </source>
</evidence>
<feature type="domain" description="P-type ATPase A" evidence="12">
    <location>
        <begin position="267"/>
        <end position="385"/>
    </location>
</feature>
<dbReference type="SFLD" id="SFLDS00003">
    <property type="entry name" value="Haloacid_Dehalogenase"/>
    <property type="match status" value="1"/>
</dbReference>
<evidence type="ECO:0000256" key="5">
    <source>
        <dbReference type="ARBA" id="ARBA00022741"/>
    </source>
</evidence>
<keyword evidence="7 11" id="KW-0460">Magnesium</keyword>
<dbReference type="GO" id="GO:0006874">
    <property type="term" value="P:intracellular calcium ion homeostasis"/>
    <property type="evidence" value="ECO:0007669"/>
    <property type="project" value="TreeGrafter"/>
</dbReference>
<dbReference type="Gene3D" id="1.20.1110.10">
    <property type="entry name" value="Calcium-transporting ATPase, transmembrane domain"/>
    <property type="match status" value="1"/>
</dbReference>
<dbReference type="FunFam" id="2.70.150.10:FF:000060">
    <property type="entry name" value="Cation-transporting ATPase"/>
    <property type="match status" value="1"/>
</dbReference>
<dbReference type="Gene3D" id="3.40.1110.10">
    <property type="entry name" value="Calcium-transporting ATPase, cytoplasmic domain N"/>
    <property type="match status" value="1"/>
</dbReference>
<dbReference type="EMBL" id="JANPWB010000015">
    <property type="protein sequence ID" value="KAJ1086897.1"/>
    <property type="molecule type" value="Genomic_DNA"/>
</dbReference>
<dbReference type="SUPFAM" id="SSF81653">
    <property type="entry name" value="Calcium ATPase, transduction domain A"/>
    <property type="match status" value="1"/>
</dbReference>
<evidence type="ECO:0000256" key="6">
    <source>
        <dbReference type="ARBA" id="ARBA00022840"/>
    </source>
</evidence>
<dbReference type="PROSITE" id="PS00154">
    <property type="entry name" value="ATPASE_E1_E2"/>
    <property type="match status" value="1"/>
</dbReference>
<dbReference type="PANTHER" id="PTHR45630:SF1">
    <property type="entry name" value="CATION-TRANSPORTING ATPASE 13A4-RELATED"/>
    <property type="match status" value="1"/>
</dbReference>
<dbReference type="Pfam" id="PF13246">
    <property type="entry name" value="Cation_ATPase"/>
    <property type="match status" value="1"/>
</dbReference>
<dbReference type="InterPro" id="IPR006544">
    <property type="entry name" value="P-type_TPase_V"/>
</dbReference>
<dbReference type="FunFam" id="3.40.50.1000:FF:000045">
    <property type="entry name" value="Cation-transporting ATPase"/>
    <property type="match status" value="1"/>
</dbReference>
<feature type="domain" description="P5B-type ATPase N-terminal" evidence="13">
    <location>
        <begin position="17"/>
        <end position="141"/>
    </location>
</feature>
<evidence type="ECO:0000256" key="9">
    <source>
        <dbReference type="ARBA" id="ARBA00022989"/>
    </source>
</evidence>
<dbReference type="Gene3D" id="3.40.50.1000">
    <property type="entry name" value="HAD superfamily/HAD-like"/>
    <property type="match status" value="1"/>
</dbReference>
<feature type="transmembrane region" description="Helical" evidence="11">
    <location>
        <begin position="970"/>
        <end position="992"/>
    </location>
</feature>
<keyword evidence="3 11" id="KW-0812">Transmembrane</keyword>
<evidence type="ECO:0000313" key="14">
    <source>
        <dbReference type="EMBL" id="KAJ1086897.1"/>
    </source>
</evidence>
<dbReference type="GO" id="GO:0016887">
    <property type="term" value="F:ATP hydrolysis activity"/>
    <property type="evidence" value="ECO:0007669"/>
    <property type="project" value="InterPro"/>
</dbReference>
<dbReference type="InterPro" id="IPR047819">
    <property type="entry name" value="P5A-ATPase_N"/>
</dbReference>
<evidence type="ECO:0000259" key="12">
    <source>
        <dbReference type="Pfam" id="PF00122"/>
    </source>
</evidence>
<organism evidence="14 15">
    <name type="scientific">Pleurodeles waltl</name>
    <name type="common">Iberian ribbed newt</name>
    <dbReference type="NCBI Taxonomy" id="8319"/>
    <lineage>
        <taxon>Eukaryota</taxon>
        <taxon>Metazoa</taxon>
        <taxon>Chordata</taxon>
        <taxon>Craniata</taxon>
        <taxon>Vertebrata</taxon>
        <taxon>Euteleostomi</taxon>
        <taxon>Amphibia</taxon>
        <taxon>Batrachia</taxon>
        <taxon>Caudata</taxon>
        <taxon>Salamandroidea</taxon>
        <taxon>Salamandridae</taxon>
        <taxon>Pleurodelinae</taxon>
        <taxon>Pleurodeles</taxon>
    </lineage>
</organism>
<dbReference type="Proteomes" id="UP001066276">
    <property type="component" value="Chromosome 11"/>
</dbReference>
<evidence type="ECO:0000256" key="1">
    <source>
        <dbReference type="ARBA" id="ARBA00004141"/>
    </source>
</evidence>
<dbReference type="SUPFAM" id="SSF81665">
    <property type="entry name" value="Calcium ATPase, transmembrane domain M"/>
    <property type="match status" value="1"/>
</dbReference>
<dbReference type="InterPro" id="IPR023214">
    <property type="entry name" value="HAD_sf"/>
</dbReference>
<evidence type="ECO:0000256" key="3">
    <source>
        <dbReference type="ARBA" id="ARBA00022692"/>
    </source>
</evidence>
<feature type="transmembrane region" description="Helical" evidence="11">
    <location>
        <begin position="215"/>
        <end position="242"/>
    </location>
</feature>
<dbReference type="NCBIfam" id="TIGR01657">
    <property type="entry name" value="P-ATPase-V"/>
    <property type="match status" value="1"/>
</dbReference>
<sequence>MGEDFEPDHHALLNRGEDNEVDIFGYRTHALRRSLSLLGYTLSCGFLLLLFHWKPAWHVWATCVPCSLEDADVILLRTTDEFKQCSRKKVEWIKVPLGARSVIGQPSPFVTDEEKSIIYKAVKKSDSKVKLIRVQKITFVWINCEKKFVKAGVLEESLSCSALHSIFGCGLGTEERYLRKLICGPNVIEVEVAPIWKLLFKEVLNPFYAFEACSLALWLAVGYIEYSIAVIIMTLASILFTVHDLRKESVKLHKLVESNNSVVVMVSLKDGDCKEMESRHLVPGDTIILSEKRLFMPCDAILIQGSCVINESMLTGESIPVTKTALPTSNASIPWRQHSGADYKRHVLFCGTEVVQTKTSGQRPVKAVVLKTGFNTAKGDLVRSILYPKPMNFKLHRDAIRFLMVLGAVAVIGLIYTVVVFTMQGESVFEIAIKALIIITTAVPPALSAALSTGIMYAQRRLKKRKIFCISPERINVCGRLNLVCFDKTGTLTEDGLDLCGVIPIHGNSFQEMQKFPSGAALPWGPLLGAMTSCHSLITLDGKVQGDPLDLKMFESTNWEIKDFPPEISSRMESQNGIIIPGPNAGQDSVKGVTILHQFPFSSTLMRMSVVAQVIGGDERFVFMKGSPETVAGFCKPGTVPANFATQLEHFTLQGFRVIGLAFKEIDTKCDGPWSFPREEVESDLEYLGFLIFENRLKKETKAVLRELRDASIRTVMITGDNLQTAVTVAKDSRLVSGKVVVVEAEARNGSCPASIIWKSMKDHHSNGDVHDETYIHMHGGHTIDEHSTFSFAMTGKSYQVIVQYFSNLLPKLLLNGAIFARMSPGQKSSLIEEFQKLDYYVCMCGDGANDCGALKVAHAGISLSEQEASVASPFTSKTPNIECIPQLLKEGRAALVTSFCVFKYMTLYSMIQFTCMLLLYWQINILGNYQLLVQDVAVTVSVCLTMSLTHAYPKLAPYRPPAQLISPPLLLSVLLHTLFTLAIQICGFIVVQQQLWYSPTPSRLCMPLNTSFNGAMYNVNGIPDTSVTRPGGLGRANYSHISYETTTLWPLTTINCIIVAFVFSKGKPFRQPIYTNYIFSLLLVVLLAICIYLLFVDIENIYTVMELVCTPTLWRVYILVMLLIVFAASVIVEEAVVENRRLWLMLKRCFHYHSKSRYRTLLRDLEKDHNWPPLDRTVYEDPPAGGHVEEKCAIYNNPSFESTEVLEARRDNTHPSTSGEWITVLL</sequence>
<evidence type="ECO:0000256" key="2">
    <source>
        <dbReference type="ARBA" id="ARBA00006000"/>
    </source>
</evidence>
<feature type="transmembrane region" description="Helical" evidence="11">
    <location>
        <begin position="1048"/>
        <end position="1065"/>
    </location>
</feature>
<dbReference type="SUPFAM" id="SSF81660">
    <property type="entry name" value="Metal cation-transporting ATPase, ATP-binding domain N"/>
    <property type="match status" value="1"/>
</dbReference>
<keyword evidence="10 11" id="KW-0472">Membrane</keyword>
<dbReference type="FunFam" id="1.20.1110.10:FF:000023">
    <property type="entry name" value="Cation-transporting ATPase"/>
    <property type="match status" value="1"/>
</dbReference>
<dbReference type="InterPro" id="IPR023298">
    <property type="entry name" value="ATPase_P-typ_TM_dom_sf"/>
</dbReference>
<dbReference type="InterPro" id="IPR047821">
    <property type="entry name" value="P5B-type_ATPase"/>
</dbReference>
<proteinExistence type="inferred from homology"/>
<keyword evidence="8 11" id="KW-1278">Translocase</keyword>
<comment type="similarity">
    <text evidence="2 11">Belongs to the cation transport ATPase (P-type) (TC 3.A.3) family. Type V subfamily.</text>
</comment>
<comment type="caution">
    <text evidence="14">The sequence shown here is derived from an EMBL/GenBank/DDBJ whole genome shotgun (WGS) entry which is preliminary data.</text>
</comment>
<dbReference type="GO" id="GO:0019829">
    <property type="term" value="F:ATPase-coupled monoatomic cation transmembrane transporter activity"/>
    <property type="evidence" value="ECO:0007669"/>
    <property type="project" value="UniProtKB-UniRule"/>
</dbReference>
<accession>A0AAV7L971</accession>
<dbReference type="GO" id="GO:0015662">
    <property type="term" value="F:P-type ion transporter activity"/>
    <property type="evidence" value="ECO:0007669"/>
    <property type="project" value="InterPro"/>
</dbReference>
<dbReference type="Pfam" id="PF12409">
    <property type="entry name" value="P5-ATPase"/>
    <property type="match status" value="1"/>
</dbReference>
<dbReference type="SFLD" id="SFLDG00002">
    <property type="entry name" value="C1.7:_P-type_atpase_like"/>
    <property type="match status" value="1"/>
</dbReference>
<keyword evidence="4 11" id="KW-0479">Metal-binding</keyword>
<reference evidence="14" key="1">
    <citation type="journal article" date="2022" name="bioRxiv">
        <title>Sequencing and chromosome-scale assembly of the giantPleurodeles waltlgenome.</title>
        <authorList>
            <person name="Brown T."/>
            <person name="Elewa A."/>
            <person name="Iarovenko S."/>
            <person name="Subramanian E."/>
            <person name="Araus A.J."/>
            <person name="Petzold A."/>
            <person name="Susuki M."/>
            <person name="Suzuki K.-i.T."/>
            <person name="Hayashi T."/>
            <person name="Toyoda A."/>
            <person name="Oliveira C."/>
            <person name="Osipova E."/>
            <person name="Leigh N.D."/>
            <person name="Simon A."/>
            <person name="Yun M.H."/>
        </authorList>
    </citation>
    <scope>NUCLEOTIDE SEQUENCE</scope>
    <source>
        <strain evidence="14">20211129_DDA</strain>
        <tissue evidence="14">Liver</tissue>
    </source>
</reference>
<feature type="transmembrane region" description="Helical" evidence="11">
    <location>
        <begin position="1077"/>
        <end position="1097"/>
    </location>
</feature>
<name>A0AAV7L971_PLEWA</name>
<dbReference type="InterPro" id="IPR001757">
    <property type="entry name" value="P_typ_ATPase"/>
</dbReference>
<dbReference type="InterPro" id="IPR008250">
    <property type="entry name" value="ATPase_P-typ_transduc_dom_A_sf"/>
</dbReference>